<name>R0MEB5_NOSB1</name>
<proteinExistence type="predicted"/>
<reference evidence="1 2" key="1">
    <citation type="journal article" date="2013" name="BMC Genomics">
        <title>Comparative genomics of parasitic silkworm microsporidia reveal an association between genome expansion and host adaptation.</title>
        <authorList>
            <person name="Pan G."/>
            <person name="Xu J."/>
            <person name="Li T."/>
            <person name="Xia Q."/>
            <person name="Liu S.L."/>
            <person name="Zhang G."/>
            <person name="Li S."/>
            <person name="Li C."/>
            <person name="Liu H."/>
            <person name="Yang L."/>
            <person name="Liu T."/>
            <person name="Zhang X."/>
            <person name="Wu Z."/>
            <person name="Fan W."/>
            <person name="Dang X."/>
            <person name="Xiang H."/>
            <person name="Tao M."/>
            <person name="Li Y."/>
            <person name="Hu J."/>
            <person name="Li Z."/>
            <person name="Lin L."/>
            <person name="Luo J."/>
            <person name="Geng L."/>
            <person name="Wang L."/>
            <person name="Long M."/>
            <person name="Wan Y."/>
            <person name="He N."/>
            <person name="Zhang Z."/>
            <person name="Lu C."/>
            <person name="Keeling P.J."/>
            <person name="Wang J."/>
            <person name="Xiang Z."/>
            <person name="Zhou Z."/>
        </authorList>
    </citation>
    <scope>NUCLEOTIDE SEQUENCE [LARGE SCALE GENOMIC DNA]</scope>
    <source>
        <strain evidence="2">CQ1 / CVCC 102059</strain>
    </source>
</reference>
<dbReference type="AlphaFoldDB" id="R0MEB5"/>
<dbReference type="EMBL" id="KB909353">
    <property type="protein sequence ID" value="EOB12420.1"/>
    <property type="molecule type" value="Genomic_DNA"/>
</dbReference>
<gene>
    <name evidence="1" type="ORF">NBO_445g0003</name>
</gene>
<keyword evidence="2" id="KW-1185">Reference proteome</keyword>
<accession>R0MEB5</accession>
<dbReference type="Proteomes" id="UP000016927">
    <property type="component" value="Unassembled WGS sequence"/>
</dbReference>
<evidence type="ECO:0000313" key="2">
    <source>
        <dbReference type="Proteomes" id="UP000016927"/>
    </source>
</evidence>
<protein>
    <submittedName>
        <fullName evidence="1">Uncharacterized protein</fullName>
    </submittedName>
</protein>
<organism evidence="1 2">
    <name type="scientific">Nosema bombycis (strain CQ1 / CVCC 102059)</name>
    <name type="common">Microsporidian parasite</name>
    <name type="synonym">Pebrine of silkworm</name>
    <dbReference type="NCBI Taxonomy" id="578461"/>
    <lineage>
        <taxon>Eukaryota</taxon>
        <taxon>Fungi</taxon>
        <taxon>Fungi incertae sedis</taxon>
        <taxon>Microsporidia</taxon>
        <taxon>Nosematidae</taxon>
        <taxon>Nosema</taxon>
    </lineage>
</organism>
<evidence type="ECO:0000313" key="1">
    <source>
        <dbReference type="EMBL" id="EOB12420.1"/>
    </source>
</evidence>
<dbReference type="HOGENOM" id="CLU_3069288_0_0_1"/>
<sequence length="53" mass="6375">MMTGFLFPEIDLKRRFLKPIKINRNDSLNQQPKYLNLRDLIRPFTIIPPVSQF</sequence>
<dbReference type="VEuPathDB" id="MicrosporidiaDB:NBO_445g0003"/>